<dbReference type="SMART" id="SM00345">
    <property type="entry name" value="HTH_GNTR"/>
    <property type="match status" value="1"/>
</dbReference>
<evidence type="ECO:0000313" key="6">
    <source>
        <dbReference type="Proteomes" id="UP000473648"/>
    </source>
</evidence>
<dbReference type="InterPro" id="IPR011711">
    <property type="entry name" value="GntR_C"/>
</dbReference>
<dbReference type="AlphaFoldDB" id="A0A6L5GPJ6"/>
<proteinExistence type="predicted"/>
<feature type="domain" description="HTH gntR-type" evidence="4">
    <location>
        <begin position="105"/>
        <end position="173"/>
    </location>
</feature>
<dbReference type="Gene3D" id="1.20.120.530">
    <property type="entry name" value="GntR ligand-binding domain-like"/>
    <property type="match status" value="1"/>
</dbReference>
<keyword evidence="2" id="KW-0238">DNA-binding</keyword>
<protein>
    <submittedName>
        <fullName evidence="5">FadR family transcriptional regulator</fullName>
    </submittedName>
</protein>
<keyword evidence="3" id="KW-0804">Transcription</keyword>
<keyword evidence="1" id="KW-0805">Transcription regulation</keyword>
<dbReference type="Gene3D" id="1.10.10.10">
    <property type="entry name" value="Winged helix-like DNA-binding domain superfamily/Winged helix DNA-binding domain"/>
    <property type="match status" value="1"/>
</dbReference>
<dbReference type="PROSITE" id="PS50949">
    <property type="entry name" value="HTH_GNTR"/>
    <property type="match status" value="1"/>
</dbReference>
<evidence type="ECO:0000259" key="4">
    <source>
        <dbReference type="PROSITE" id="PS50949"/>
    </source>
</evidence>
<keyword evidence="6" id="KW-1185">Reference proteome</keyword>
<dbReference type="SMART" id="SM00895">
    <property type="entry name" value="FCD"/>
    <property type="match status" value="1"/>
</dbReference>
<dbReference type="GO" id="GO:0003700">
    <property type="term" value="F:DNA-binding transcription factor activity"/>
    <property type="evidence" value="ECO:0007669"/>
    <property type="project" value="InterPro"/>
</dbReference>
<dbReference type="EMBL" id="VOGB01000003">
    <property type="protein sequence ID" value="MQM72127.1"/>
    <property type="molecule type" value="Genomic_DNA"/>
</dbReference>
<reference evidence="5" key="1">
    <citation type="journal article" date="2020" name="Appl. Environ. Microbiol.">
        <title>Medium-Chain Fatty Acid Synthesis by 'Candidatus Weimeria bifida' gen. nov., sp. nov., and 'Candidatus Pseudoramibacter fermentans' sp. nov.</title>
        <authorList>
            <person name="Scarborough M.J."/>
            <person name="Myers K.S."/>
            <person name="Donohue T.J."/>
            <person name="Noguera D.R."/>
        </authorList>
    </citation>
    <scope>NUCLEOTIDE SEQUENCE</scope>
    <source>
        <strain evidence="5">EUB1.1</strain>
    </source>
</reference>
<organism evidence="5 6">
    <name type="scientific">Candidatus Pseudoramibacter fermentans</name>
    <dbReference type="NCBI Taxonomy" id="2594427"/>
    <lineage>
        <taxon>Bacteria</taxon>
        <taxon>Bacillati</taxon>
        <taxon>Bacillota</taxon>
        <taxon>Clostridia</taxon>
        <taxon>Eubacteriales</taxon>
        <taxon>Eubacteriaceae</taxon>
        <taxon>Pseudoramibacter</taxon>
    </lineage>
</organism>
<dbReference type="InterPro" id="IPR000524">
    <property type="entry name" value="Tscrpt_reg_HTH_GntR"/>
</dbReference>
<comment type="caution">
    <text evidence="5">The sequence shown here is derived from an EMBL/GenBank/DDBJ whole genome shotgun (WGS) entry which is preliminary data.</text>
</comment>
<dbReference type="InterPro" id="IPR008920">
    <property type="entry name" value="TF_FadR/GntR_C"/>
</dbReference>
<dbReference type="PANTHER" id="PTHR43537:SF5">
    <property type="entry name" value="UXU OPERON TRANSCRIPTIONAL REGULATOR"/>
    <property type="match status" value="1"/>
</dbReference>
<dbReference type="Proteomes" id="UP000473648">
    <property type="component" value="Unassembled WGS sequence"/>
</dbReference>
<evidence type="ECO:0000256" key="2">
    <source>
        <dbReference type="ARBA" id="ARBA00023125"/>
    </source>
</evidence>
<dbReference type="InterPro" id="IPR036388">
    <property type="entry name" value="WH-like_DNA-bd_sf"/>
</dbReference>
<gene>
    <name evidence="5" type="ORF">FRC53_01585</name>
</gene>
<evidence type="ECO:0000256" key="1">
    <source>
        <dbReference type="ARBA" id="ARBA00023015"/>
    </source>
</evidence>
<dbReference type="SUPFAM" id="SSF48008">
    <property type="entry name" value="GntR ligand-binding domain-like"/>
    <property type="match status" value="1"/>
</dbReference>
<name>A0A6L5GPJ6_9FIRM</name>
<accession>A0A6L5GPJ6</accession>
<dbReference type="Pfam" id="PF00392">
    <property type="entry name" value="GntR"/>
    <property type="match status" value="1"/>
</dbReference>
<evidence type="ECO:0000313" key="5">
    <source>
        <dbReference type="EMBL" id="MQM72127.1"/>
    </source>
</evidence>
<dbReference type="Pfam" id="PF07729">
    <property type="entry name" value="FCD"/>
    <property type="match status" value="1"/>
</dbReference>
<sequence>MNPDAKSRNLRLLRRALRMTQQQFMEQFLSGPSGKSAMSIATYSNLERKGGKRLNEVISKVSRQLNLDPMVFSMDPGQFSEQVDQMIASSPEKQAVVDGSTGDITELVNRLTVYFADDIISGKLKKGSRIESDRELARKMGVGRSAVREALKVLSVLGMIDIRPGQGTFISQKESNFFTVPLSWSLFLSRPQVEDILQVRNLIEVGAARLAATSHDEEALSKLYALSYEIYNAYDAGDHKRFLEADVAFHTSVAACSGNTVIFSMIETIRNLLKRVSQTGMVTDEQMTAIYTEHKEIFGAIMSKDPDAAGEAMRRHLEHSLDRYNYQ</sequence>
<dbReference type="PRINTS" id="PR00035">
    <property type="entry name" value="HTHGNTR"/>
</dbReference>
<dbReference type="PANTHER" id="PTHR43537">
    <property type="entry name" value="TRANSCRIPTIONAL REGULATOR, GNTR FAMILY"/>
    <property type="match status" value="1"/>
</dbReference>
<dbReference type="CDD" id="cd07377">
    <property type="entry name" value="WHTH_GntR"/>
    <property type="match status" value="1"/>
</dbReference>
<evidence type="ECO:0000256" key="3">
    <source>
        <dbReference type="ARBA" id="ARBA00023163"/>
    </source>
</evidence>
<dbReference type="SUPFAM" id="SSF46785">
    <property type="entry name" value="Winged helix' DNA-binding domain"/>
    <property type="match status" value="1"/>
</dbReference>
<dbReference type="InterPro" id="IPR036390">
    <property type="entry name" value="WH_DNA-bd_sf"/>
</dbReference>
<dbReference type="GO" id="GO:0003677">
    <property type="term" value="F:DNA binding"/>
    <property type="evidence" value="ECO:0007669"/>
    <property type="project" value="UniProtKB-KW"/>
</dbReference>